<sequence length="1455" mass="157535">MKRLLFPLLVPAALYAQQPSAFQTPLDASQLDAAAFTEWVDGAARPVEQKEGPRWVIGLPKEHVGHAGTKYGVSTNPGARYLRIGWKAPVPCGAVIVRGGGLLSVLREGAEYPGRLDDESQWLPATRVIKGAVGSGEVGPDEFAVWVLPPGTKTRALRFSHTPKTTDKEFAGWLGGAWVLPERVANIAPQAVAAASANPKAADRLNDESNNNTWQAWSNLPARGQDEAVRTAPTVSTEHPQWVTLTWSKPVTLRGLACLGVGVADVDAEIFTGPADLHPQEATEKDWKQVASAKGWQAGYPQTLAPNFLDFGSTVTTRAVRLRMTRSAVEGHPHLKGNTREGRAVWLTEIMALMPLGQDDAKIALLPVEKRDEHPPIPVHFKLREPGYVTLVIDDASGKRVRNLISEDPFPAGDNVAWWDGSDDLGRDRDAARHGLYHIPMQFVAPGHYTVRGLVHPEIKLRYEMSVYSAGKPAWETADKTGCWMTNHTPPTAALFVPGDRTPEGQPRIYLGAVVSEGGHGLQWLTTDGKKIGGQGWVGNGIWTSAATLACDAGADADKNVLCYVGAIRDGELRITAKTIKDEDKPVLKVQLGEDWRRDKGKVIGIKPEPLVGFDGGDKTYVLAGVAAHNGLLVVSLPRQNELLFVDAHTGKTLGQAKVADPRGMAFDKEGHLFVLSGTRLMRHTIHGLPNVPNLDDGQPVIAKGLQDPRHIALDARGNFYISDRGTSQQVKMFGPSGKLLGTLGKPGAPRAGAYDELHINNPNGLCVDERGRVWVAEADYQPKRVSVWSTDGKLVHAYYGPSEYGGGGQLDSQDANRFFYRGMEFTLDREHGTDRLTTVFWRPTGDGADGSSESHTDGLPEYPLYFQGRRYFSNSFNSNPTTGSPFVTLWLEDKDVARRVAAFGRADDWPILRQPEFKSRWPAGVDLGGDPSKNATFCAWSDLNGDGLPQPDEVQMIKATSGGIVVQPGLAFAASRVDNAAMRYAPVRFTDRGVPVYDLAKGETLFPGAQKPMSSGGDQVLADPSGWTISTVAPAPYPADSLAGVFKGQPRWSYPSLWPGLHASHEAAIPDRRGMLIGTTRLLGGFINPAGSDTGPLWCVNGNMGDMYLFTADGLFVAQLFQDVRLGILWQMPHAEPNMDVTDLTLHDENFWPSITQTPDGKVHLVDGGRSSLVRVDGLEKLHRLSDAALDLSAADLTKAAAWGAEREAARQRERGTEVLRVAVSSKPLTVDGKLDDWSGAQWAVIDQRGTKANFNSNSLPYDVSGALAISGDRLYAAFRSNEKDLLQNAGDAGNGLFKTGGALDLMLGPGGERKGDAPVEGDIRLLVTRVAGKTRALLYRAVVAGTKELAKFSSPWRTITLDRVDDVSSEVQLADDGTGHFEFSIPLKTLGTAFQNLHSGVRLRGDLGVLRGNGTQTLQRVYWTNKATAIVADVPSEAQLTPKLWGTLELTTP</sequence>
<dbReference type="Gene3D" id="2.60.40.4070">
    <property type="match status" value="1"/>
</dbReference>
<evidence type="ECO:0000313" key="1">
    <source>
        <dbReference type="EMBL" id="EDY17517.1"/>
    </source>
</evidence>
<comment type="caution">
    <text evidence="1">The sequence shown here is derived from an EMBL/GenBank/DDBJ whole genome shotgun (WGS) entry which is preliminary data.</text>
</comment>
<dbReference type="EMBL" id="ABVL01000019">
    <property type="protein sequence ID" value="EDY17517.1"/>
    <property type="molecule type" value="Genomic_DNA"/>
</dbReference>
<dbReference type="GO" id="GO:0043161">
    <property type="term" value="P:proteasome-mediated ubiquitin-dependent protein catabolic process"/>
    <property type="evidence" value="ECO:0007669"/>
    <property type="project" value="TreeGrafter"/>
</dbReference>
<protein>
    <submittedName>
        <fullName evidence="1">NHL repeat containing protein</fullName>
    </submittedName>
</protein>
<dbReference type="Gene3D" id="2.120.10.30">
    <property type="entry name" value="TolB, C-terminal domain"/>
    <property type="match status" value="1"/>
</dbReference>
<dbReference type="Gene3D" id="2.60.40.1190">
    <property type="match status" value="1"/>
</dbReference>
<name>B4D7Z4_9BACT</name>
<dbReference type="GO" id="GO:0061630">
    <property type="term" value="F:ubiquitin protein ligase activity"/>
    <property type="evidence" value="ECO:0007669"/>
    <property type="project" value="TreeGrafter"/>
</dbReference>
<organism evidence="1 2">
    <name type="scientific">Chthoniobacter flavus Ellin428</name>
    <dbReference type="NCBI Taxonomy" id="497964"/>
    <lineage>
        <taxon>Bacteria</taxon>
        <taxon>Pseudomonadati</taxon>
        <taxon>Verrucomicrobiota</taxon>
        <taxon>Spartobacteria</taxon>
        <taxon>Chthoniobacterales</taxon>
        <taxon>Chthoniobacteraceae</taxon>
        <taxon>Chthoniobacter</taxon>
    </lineage>
</organism>
<dbReference type="PANTHER" id="PTHR24104:SF25">
    <property type="entry name" value="PROTEIN LIN-41"/>
    <property type="match status" value="1"/>
</dbReference>
<dbReference type="SUPFAM" id="SSF49344">
    <property type="entry name" value="CBD9-like"/>
    <property type="match status" value="1"/>
</dbReference>
<dbReference type="eggNOG" id="COG3391">
    <property type="taxonomic scope" value="Bacteria"/>
</dbReference>
<dbReference type="InterPro" id="IPR050952">
    <property type="entry name" value="TRIM-NHL_E3_ligases"/>
</dbReference>
<dbReference type="GO" id="GO:0000209">
    <property type="term" value="P:protein polyubiquitination"/>
    <property type="evidence" value="ECO:0007669"/>
    <property type="project" value="TreeGrafter"/>
</dbReference>
<evidence type="ECO:0000313" key="2">
    <source>
        <dbReference type="Proteomes" id="UP000005824"/>
    </source>
</evidence>
<proteinExistence type="predicted"/>
<keyword evidence="2" id="KW-1185">Reference proteome</keyword>
<dbReference type="InterPro" id="IPR011042">
    <property type="entry name" value="6-blade_b-propeller_TolB-like"/>
</dbReference>
<dbReference type="GO" id="GO:0008270">
    <property type="term" value="F:zinc ion binding"/>
    <property type="evidence" value="ECO:0007669"/>
    <property type="project" value="UniProtKB-KW"/>
</dbReference>
<dbReference type="SUPFAM" id="SSF101898">
    <property type="entry name" value="NHL repeat"/>
    <property type="match status" value="1"/>
</dbReference>
<dbReference type="InParanoid" id="B4D7Z4"/>
<accession>B4D7Z4</accession>
<gene>
    <name evidence="1" type="ORF">CfE428DRAFT_5034</name>
</gene>
<dbReference type="PANTHER" id="PTHR24104">
    <property type="entry name" value="E3 UBIQUITIN-PROTEIN LIGASE NHLRC1-RELATED"/>
    <property type="match status" value="1"/>
</dbReference>
<dbReference type="STRING" id="497964.CfE428DRAFT_5034"/>
<reference evidence="1 2" key="1">
    <citation type="journal article" date="2011" name="J. Bacteriol.">
        <title>Genome sequence of Chthoniobacter flavus Ellin428, an aerobic heterotrophic soil bacterium.</title>
        <authorList>
            <person name="Kant R."/>
            <person name="van Passel M.W."/>
            <person name="Palva A."/>
            <person name="Lucas S."/>
            <person name="Lapidus A."/>
            <person name="Glavina Del Rio T."/>
            <person name="Dalin E."/>
            <person name="Tice H."/>
            <person name="Bruce D."/>
            <person name="Goodwin L."/>
            <person name="Pitluck S."/>
            <person name="Larimer F.W."/>
            <person name="Land M.L."/>
            <person name="Hauser L."/>
            <person name="Sangwan P."/>
            <person name="de Vos W.M."/>
            <person name="Janssen P.H."/>
            <person name="Smidt H."/>
        </authorList>
    </citation>
    <scope>NUCLEOTIDE SEQUENCE [LARGE SCALE GENOMIC DNA]</scope>
    <source>
        <strain evidence="1 2">Ellin428</strain>
    </source>
</reference>
<dbReference type="RefSeq" id="WP_006982355.1">
    <property type="nucleotide sequence ID" value="NZ_ABVL01000019.1"/>
</dbReference>
<dbReference type="Proteomes" id="UP000005824">
    <property type="component" value="Unassembled WGS sequence"/>
</dbReference>